<evidence type="ECO:0000256" key="1">
    <source>
        <dbReference type="SAM" id="MobiDB-lite"/>
    </source>
</evidence>
<dbReference type="EMBL" id="AMCW01000094">
    <property type="protein sequence ID" value="EKK01502.1"/>
    <property type="molecule type" value="Genomic_DNA"/>
</dbReference>
<dbReference type="AlphaFoldDB" id="K5D4B8"/>
<sequence>MLGQCLPHSHAGSGAVDSDGHALRPHVHLHGHAHNDVHVHDDHHEHADEGESTSPSDSLAPAAEHDSDAVYSAASGQLLTRTSGAIGLEVQLTDCVAFFLPLAVDDRPRWLTSDPPDHYRTLPIYLLTASFRL</sequence>
<evidence type="ECO:0000313" key="3">
    <source>
        <dbReference type="Proteomes" id="UP000007993"/>
    </source>
</evidence>
<feature type="region of interest" description="Disordered" evidence="1">
    <location>
        <begin position="1"/>
        <end position="22"/>
    </location>
</feature>
<accession>K5D4B8</accession>
<name>K5D4B8_RHOBT</name>
<feature type="compositionally biased region" description="Basic and acidic residues" evidence="1">
    <location>
        <begin position="36"/>
        <end position="49"/>
    </location>
</feature>
<gene>
    <name evidence="2" type="ORF">RBSH_03168</name>
</gene>
<dbReference type="PATRIC" id="fig|993517.3.peg.3440"/>
<protein>
    <submittedName>
        <fullName evidence="2">Uncharacterized protein</fullName>
    </submittedName>
</protein>
<organism evidence="2 3">
    <name type="scientific">Rhodopirellula baltica SH28</name>
    <dbReference type="NCBI Taxonomy" id="993517"/>
    <lineage>
        <taxon>Bacteria</taxon>
        <taxon>Pseudomonadati</taxon>
        <taxon>Planctomycetota</taxon>
        <taxon>Planctomycetia</taxon>
        <taxon>Pirellulales</taxon>
        <taxon>Pirellulaceae</taxon>
        <taxon>Rhodopirellula</taxon>
    </lineage>
</organism>
<proteinExistence type="predicted"/>
<feature type="region of interest" description="Disordered" evidence="1">
    <location>
        <begin position="36"/>
        <end position="67"/>
    </location>
</feature>
<reference evidence="2 3" key="1">
    <citation type="journal article" date="2013" name="Mar. Genomics">
        <title>Expression of sulfatases in Rhodopirellula baltica and the diversity of sulfatases in the genus Rhodopirellula.</title>
        <authorList>
            <person name="Wegner C.E."/>
            <person name="Richter-Heitmann T."/>
            <person name="Klindworth A."/>
            <person name="Klockow C."/>
            <person name="Richter M."/>
            <person name="Achstetter T."/>
            <person name="Glockner F.O."/>
            <person name="Harder J."/>
        </authorList>
    </citation>
    <scope>NUCLEOTIDE SEQUENCE [LARGE SCALE GENOMIC DNA]</scope>
    <source>
        <strain evidence="2 3">SH28</strain>
    </source>
</reference>
<evidence type="ECO:0000313" key="2">
    <source>
        <dbReference type="EMBL" id="EKK01502.1"/>
    </source>
</evidence>
<dbReference type="Proteomes" id="UP000007993">
    <property type="component" value="Unassembled WGS sequence"/>
</dbReference>
<comment type="caution">
    <text evidence="2">The sequence shown here is derived from an EMBL/GenBank/DDBJ whole genome shotgun (WGS) entry which is preliminary data.</text>
</comment>